<proteinExistence type="predicted"/>
<evidence type="ECO:0000313" key="3">
    <source>
        <dbReference type="Proteomes" id="UP001165063"/>
    </source>
</evidence>
<feature type="region of interest" description="Disordered" evidence="1">
    <location>
        <begin position="54"/>
        <end position="73"/>
    </location>
</feature>
<keyword evidence="3" id="KW-1185">Reference proteome</keyword>
<sequence>MLSMQPFTIYVLSQNEYCLRIFIRFAILKYGLVSLKYRLVPLKYRLVVSETNPGIESPSHHLAKPDQTSSTTTNDIQCKFGNWTGGIPYKFLLTTFKTMGIRLLEVYLLQMPA</sequence>
<reference evidence="2" key="1">
    <citation type="submission" date="2023-04" db="EMBL/GenBank/DDBJ databases">
        <title>Ambrosiozyma monospora NBRC 1965.</title>
        <authorList>
            <person name="Ichikawa N."/>
            <person name="Sato H."/>
            <person name="Tonouchi N."/>
        </authorList>
    </citation>
    <scope>NUCLEOTIDE SEQUENCE</scope>
    <source>
        <strain evidence="2">NBRC 1965</strain>
    </source>
</reference>
<evidence type="ECO:0000256" key="1">
    <source>
        <dbReference type="SAM" id="MobiDB-lite"/>
    </source>
</evidence>
<accession>A0A9W6YLY6</accession>
<dbReference type="EMBL" id="BSXU01000213">
    <property type="protein sequence ID" value="GMG19818.1"/>
    <property type="molecule type" value="Genomic_DNA"/>
</dbReference>
<organism evidence="2 3">
    <name type="scientific">Ambrosiozyma monospora</name>
    <name type="common">Yeast</name>
    <name type="synonym">Endomycopsis monosporus</name>
    <dbReference type="NCBI Taxonomy" id="43982"/>
    <lineage>
        <taxon>Eukaryota</taxon>
        <taxon>Fungi</taxon>
        <taxon>Dikarya</taxon>
        <taxon>Ascomycota</taxon>
        <taxon>Saccharomycotina</taxon>
        <taxon>Pichiomycetes</taxon>
        <taxon>Pichiales</taxon>
        <taxon>Pichiaceae</taxon>
        <taxon>Ambrosiozyma</taxon>
    </lineage>
</organism>
<evidence type="ECO:0000313" key="2">
    <source>
        <dbReference type="EMBL" id="GMG19818.1"/>
    </source>
</evidence>
<gene>
    <name evidence="2" type="ORF">Amon01_000076700</name>
</gene>
<name>A0A9W6YLY6_AMBMO</name>
<dbReference type="AlphaFoldDB" id="A0A9W6YLY6"/>
<dbReference type="Proteomes" id="UP001165063">
    <property type="component" value="Unassembled WGS sequence"/>
</dbReference>
<comment type="caution">
    <text evidence="2">The sequence shown here is derived from an EMBL/GenBank/DDBJ whole genome shotgun (WGS) entry which is preliminary data.</text>
</comment>
<protein>
    <submittedName>
        <fullName evidence="2">Unnamed protein product</fullName>
    </submittedName>
</protein>